<dbReference type="InterPro" id="IPR023213">
    <property type="entry name" value="CAT-like_dom_sf"/>
</dbReference>
<dbReference type="GO" id="GO:0016746">
    <property type="term" value="F:acyltransferase activity"/>
    <property type="evidence" value="ECO:0007669"/>
    <property type="project" value="UniProtKB-KW"/>
</dbReference>
<evidence type="ECO:0000256" key="1">
    <source>
        <dbReference type="ARBA" id="ARBA00009861"/>
    </source>
</evidence>
<keyword evidence="3" id="KW-0012">Acyltransferase</keyword>
<sequence length="329" mass="34798">MVSVVVVSEETIKPSSPTPGEKAVHRLSRMDQLAPGAHISLVLFYPRDNGSCHGEGTEEMLPRLKRSLSEALAIYHPLAGRMNGTLLLSCNDKGAAFLEARVGGALSAVLRQPDVATVDALLPCGRRCAGANMEGILLAVQVNVFDCGGVAIGACISHKIADGLSLAMFLKTWAAVSRGAARTVCPPTFDMALVFPPQGELEFPQDEGSETGEPSTVTKLFALDGSKISALRAAESSYAVAAPPTRVEAVSALLWRCLIRARMEETMTRAAVAMHVVNLRGRMKPALPESAFGNVWLIAVTAGFIPSEVGHLSIAGVGRGKRTRCVVSR</sequence>
<dbReference type="Pfam" id="PF02458">
    <property type="entry name" value="Transferase"/>
    <property type="match status" value="1"/>
</dbReference>
<dbReference type="Proteomes" id="UP001189122">
    <property type="component" value="Unassembled WGS sequence"/>
</dbReference>
<protein>
    <submittedName>
        <fullName evidence="4">Uncharacterized protein</fullName>
    </submittedName>
</protein>
<keyword evidence="2" id="KW-0808">Transferase</keyword>
<dbReference type="EMBL" id="LR743598">
    <property type="protein sequence ID" value="CAA2628849.1"/>
    <property type="molecule type" value="Genomic_DNA"/>
</dbReference>
<keyword evidence="5" id="KW-1185">Reference proteome</keyword>
<evidence type="ECO:0000313" key="5">
    <source>
        <dbReference type="Proteomes" id="UP001189122"/>
    </source>
</evidence>
<dbReference type="EMBL" id="CACRZD030000011">
    <property type="protein sequence ID" value="CAA6668096.1"/>
    <property type="molecule type" value="Genomic_DNA"/>
</dbReference>
<organism evidence="4">
    <name type="scientific">Spirodela intermedia</name>
    <name type="common">Intermediate duckweed</name>
    <dbReference type="NCBI Taxonomy" id="51605"/>
    <lineage>
        <taxon>Eukaryota</taxon>
        <taxon>Viridiplantae</taxon>
        <taxon>Streptophyta</taxon>
        <taxon>Embryophyta</taxon>
        <taxon>Tracheophyta</taxon>
        <taxon>Spermatophyta</taxon>
        <taxon>Magnoliopsida</taxon>
        <taxon>Liliopsida</taxon>
        <taxon>Araceae</taxon>
        <taxon>Lemnoideae</taxon>
        <taxon>Spirodela</taxon>
    </lineage>
</organism>
<evidence type="ECO:0000256" key="3">
    <source>
        <dbReference type="ARBA" id="ARBA00023315"/>
    </source>
</evidence>
<dbReference type="AlphaFoldDB" id="A0A7I8JD51"/>
<dbReference type="PANTHER" id="PTHR31623:SF17">
    <property type="entry name" value="F21J9.9"/>
    <property type="match status" value="1"/>
</dbReference>
<dbReference type="Gene3D" id="3.30.559.10">
    <property type="entry name" value="Chloramphenicol acetyltransferase-like domain"/>
    <property type="match status" value="2"/>
</dbReference>
<reference evidence="4 5" key="1">
    <citation type="submission" date="2019-12" db="EMBL/GenBank/DDBJ databases">
        <authorList>
            <person name="Scholz U."/>
            <person name="Mascher M."/>
            <person name="Fiebig A."/>
        </authorList>
    </citation>
    <scope>NUCLEOTIDE SEQUENCE</scope>
</reference>
<dbReference type="PANTHER" id="PTHR31623">
    <property type="entry name" value="F21J9.9"/>
    <property type="match status" value="1"/>
</dbReference>
<proteinExistence type="inferred from homology"/>
<evidence type="ECO:0000256" key="2">
    <source>
        <dbReference type="ARBA" id="ARBA00022679"/>
    </source>
</evidence>
<evidence type="ECO:0000313" key="4">
    <source>
        <dbReference type="EMBL" id="CAA2628849.1"/>
    </source>
</evidence>
<gene>
    <name evidence="4" type="ORF">SI7747_11014490</name>
</gene>
<comment type="similarity">
    <text evidence="1">Belongs to the plant acyltransferase family.</text>
</comment>
<name>A0A7I8JD51_SPIIN</name>
<accession>A0A7I8JD51</accession>